<feature type="non-terminal residue" evidence="1">
    <location>
        <position position="164"/>
    </location>
</feature>
<name>A0A0F9GUX2_9ZZZZ</name>
<dbReference type="InterPro" id="IPR005082">
    <property type="entry name" value="Peptidase_U9_T4_prohead"/>
</dbReference>
<sequence>METQILVEELSAAEAQIVESTSPDGKDCWLSGIFMQAEVKNRNGRNYPLNEISTAVKNAQTRIAETNGIFGELDHPQSLTINLDRISHVITEINMNGSNAVGKAKLLDTPMGQIAKELVKSGVRLGVSSRGAGTVQESGGVEGFQFVTVDIVAQPSAEGAVPDV</sequence>
<reference evidence="1" key="1">
    <citation type="journal article" date="2015" name="Nature">
        <title>Complex archaea that bridge the gap between prokaryotes and eukaryotes.</title>
        <authorList>
            <person name="Spang A."/>
            <person name="Saw J.H."/>
            <person name="Jorgensen S.L."/>
            <person name="Zaremba-Niedzwiedzka K."/>
            <person name="Martijn J."/>
            <person name="Lind A.E."/>
            <person name="van Eijk R."/>
            <person name="Schleper C."/>
            <person name="Guy L."/>
            <person name="Ettema T.J."/>
        </authorList>
    </citation>
    <scope>NUCLEOTIDE SEQUENCE</scope>
</reference>
<organism evidence="1">
    <name type="scientific">marine sediment metagenome</name>
    <dbReference type="NCBI Taxonomy" id="412755"/>
    <lineage>
        <taxon>unclassified sequences</taxon>
        <taxon>metagenomes</taxon>
        <taxon>ecological metagenomes</taxon>
    </lineage>
</organism>
<evidence type="ECO:0000313" key="1">
    <source>
        <dbReference type="EMBL" id="KKL94466.1"/>
    </source>
</evidence>
<dbReference type="Pfam" id="PF03420">
    <property type="entry name" value="Peptidase_S77"/>
    <property type="match status" value="1"/>
</dbReference>
<proteinExistence type="predicted"/>
<protein>
    <submittedName>
        <fullName evidence="1">Uncharacterized protein</fullName>
    </submittedName>
</protein>
<accession>A0A0F9GUX2</accession>
<comment type="caution">
    <text evidence="1">The sequence shown here is derived from an EMBL/GenBank/DDBJ whole genome shotgun (WGS) entry which is preliminary data.</text>
</comment>
<dbReference type="AlphaFoldDB" id="A0A0F9GUX2"/>
<gene>
    <name evidence="1" type="ORF">LCGC14_1864360</name>
</gene>
<dbReference type="EMBL" id="LAZR01018916">
    <property type="protein sequence ID" value="KKL94466.1"/>
    <property type="molecule type" value="Genomic_DNA"/>
</dbReference>